<name>A0A7G6E2D3_THEFR</name>
<feature type="domain" description="Spore germination GerAC-like C-terminal" evidence="8">
    <location>
        <begin position="243"/>
        <end position="411"/>
    </location>
</feature>
<evidence type="ECO:0000256" key="5">
    <source>
        <dbReference type="ARBA" id="ARBA00023136"/>
    </source>
</evidence>
<dbReference type="RefSeq" id="WP_034424855.1">
    <property type="nucleotide sequence ID" value="NZ_CP045798.1"/>
</dbReference>
<evidence type="ECO:0000256" key="3">
    <source>
        <dbReference type="ARBA" id="ARBA00022544"/>
    </source>
</evidence>
<dbReference type="PANTHER" id="PTHR35789">
    <property type="entry name" value="SPORE GERMINATION PROTEIN B3"/>
    <property type="match status" value="1"/>
</dbReference>
<keyword evidence="5" id="KW-0472">Membrane</keyword>
<dbReference type="InterPro" id="IPR038501">
    <property type="entry name" value="Spore_GerAC_C_sf"/>
</dbReference>
<dbReference type="Pfam" id="PF05504">
    <property type="entry name" value="Spore_GerAC"/>
    <property type="match status" value="1"/>
</dbReference>
<sequence>MTKINRTLKLLLLSIIIMLLPTGCWGARETDQMAYILVMGIDKGQNNLVEVTFQIAKPQNIGGGEGGGGGQGANTEIVSVEAASLFGALQLANAFVSRELTFIHNKVVIVSEDIAREGMSKYINPLVRSREIRRTTFLMVSKGKARDFIEKNKPVLDRNPSRQFETLMQGNFITGIIPYGTIHEFYINIKSPGSEPFTNLVGVQKEGEPGSKKQGGDDKIMNEVAYLPGEIPRKGGNKIEVIGLAAFRSDKLAGFLNGAETRYHQMVTGRFRSAIFTFPDPQRDDRKNIIVMEIKKGSNPTVKVTLTGDKPLIEVNLVLEGEIVSIQSGINYEATDKIGELQSNIERLISGEVLKVIRKTQQEFKSDIFGFGEYTRQYFWVWKEWEKFDWLKRYPEAEVKVTTSLAIRRTGLMTKTVPTHSGWGE</sequence>
<dbReference type="InterPro" id="IPR008844">
    <property type="entry name" value="Spore_GerAC-like"/>
</dbReference>
<keyword evidence="11" id="KW-1185">Reference proteome</keyword>
<keyword evidence="7" id="KW-0449">Lipoprotein</keyword>
<accession>A0A7G6E2D3</accession>
<dbReference type="InterPro" id="IPR046953">
    <property type="entry name" value="Spore_GerAC-like_C"/>
</dbReference>
<dbReference type="GO" id="GO:0016020">
    <property type="term" value="C:membrane"/>
    <property type="evidence" value="ECO:0007669"/>
    <property type="project" value="UniProtKB-SubCell"/>
</dbReference>
<evidence type="ECO:0000256" key="1">
    <source>
        <dbReference type="ARBA" id="ARBA00004635"/>
    </source>
</evidence>
<evidence type="ECO:0000256" key="7">
    <source>
        <dbReference type="ARBA" id="ARBA00023288"/>
    </source>
</evidence>
<protein>
    <submittedName>
        <fullName evidence="10">Ger(X)C family spore germination protein</fullName>
    </submittedName>
</protein>
<evidence type="ECO:0000259" key="8">
    <source>
        <dbReference type="Pfam" id="PF05504"/>
    </source>
</evidence>
<dbReference type="InterPro" id="IPR057336">
    <property type="entry name" value="GerAC_N"/>
</dbReference>
<dbReference type="GO" id="GO:0009847">
    <property type="term" value="P:spore germination"/>
    <property type="evidence" value="ECO:0007669"/>
    <property type="project" value="InterPro"/>
</dbReference>
<evidence type="ECO:0000256" key="2">
    <source>
        <dbReference type="ARBA" id="ARBA00007886"/>
    </source>
</evidence>
<dbReference type="Pfam" id="PF25198">
    <property type="entry name" value="Spore_GerAC_N"/>
    <property type="match status" value="1"/>
</dbReference>
<dbReference type="Proteomes" id="UP000515847">
    <property type="component" value="Chromosome"/>
</dbReference>
<keyword evidence="4" id="KW-0732">Signal</keyword>
<keyword evidence="6" id="KW-0564">Palmitate</keyword>
<keyword evidence="3" id="KW-0309">Germination</keyword>
<dbReference type="Gene3D" id="3.30.300.210">
    <property type="entry name" value="Nutrient germinant receptor protein C, domain 3"/>
    <property type="match status" value="1"/>
</dbReference>
<organism evidence="10 11">
    <name type="scientific">Thermanaerosceptrum fracticalcis</name>
    <dbReference type="NCBI Taxonomy" id="1712410"/>
    <lineage>
        <taxon>Bacteria</taxon>
        <taxon>Bacillati</taxon>
        <taxon>Bacillota</taxon>
        <taxon>Clostridia</taxon>
        <taxon>Eubacteriales</taxon>
        <taxon>Peptococcaceae</taxon>
        <taxon>Thermanaerosceptrum</taxon>
    </lineage>
</organism>
<evidence type="ECO:0000256" key="4">
    <source>
        <dbReference type="ARBA" id="ARBA00022729"/>
    </source>
</evidence>
<dbReference type="AlphaFoldDB" id="A0A7G6E2D3"/>
<feature type="domain" description="Spore germination protein N-terminal" evidence="9">
    <location>
        <begin position="27"/>
        <end position="201"/>
    </location>
</feature>
<dbReference type="KEGG" id="tfr:BR63_07875"/>
<evidence type="ECO:0000256" key="6">
    <source>
        <dbReference type="ARBA" id="ARBA00023139"/>
    </source>
</evidence>
<evidence type="ECO:0000313" key="11">
    <source>
        <dbReference type="Proteomes" id="UP000515847"/>
    </source>
</evidence>
<dbReference type="OrthoDB" id="9816067at2"/>
<evidence type="ECO:0000313" key="10">
    <source>
        <dbReference type="EMBL" id="QNB46237.1"/>
    </source>
</evidence>
<evidence type="ECO:0000259" key="9">
    <source>
        <dbReference type="Pfam" id="PF25198"/>
    </source>
</evidence>
<dbReference type="EMBL" id="CP045798">
    <property type="protein sequence ID" value="QNB46237.1"/>
    <property type="molecule type" value="Genomic_DNA"/>
</dbReference>
<gene>
    <name evidence="10" type="ORF">BR63_07875</name>
</gene>
<proteinExistence type="inferred from homology"/>
<comment type="subcellular location">
    <subcellularLocation>
        <location evidence="1">Membrane</location>
        <topology evidence="1">Lipid-anchor</topology>
    </subcellularLocation>
</comment>
<comment type="similarity">
    <text evidence="2">Belongs to the GerABKC lipoprotein family.</text>
</comment>
<dbReference type="NCBIfam" id="TIGR02887">
    <property type="entry name" value="spore_ger_x_C"/>
    <property type="match status" value="1"/>
</dbReference>
<reference evidence="10 11" key="1">
    <citation type="journal article" date="2019" name="Front. Microbiol.">
        <title>Thermoanaerosceptrum fracticalcis gen. nov. sp. nov., a Novel Fumarate-Fermenting Microorganism From a Deep Fractured Carbonate Aquifer of the US Great Basin.</title>
        <authorList>
            <person name="Hamilton-Brehm S.D."/>
            <person name="Stewart L.E."/>
            <person name="Zavarin M."/>
            <person name="Caldwell M."/>
            <person name="Lawson P.A."/>
            <person name="Onstott T.C."/>
            <person name="Grzymski J."/>
            <person name="Neveux I."/>
            <person name="Lollar B.S."/>
            <person name="Russell C.E."/>
            <person name="Moser D.P."/>
        </authorList>
    </citation>
    <scope>NUCLEOTIDE SEQUENCE [LARGE SCALE GENOMIC DNA]</scope>
    <source>
        <strain evidence="10 11">DRI-13</strain>
    </source>
</reference>
<dbReference type="PANTHER" id="PTHR35789:SF1">
    <property type="entry name" value="SPORE GERMINATION PROTEIN B3"/>
    <property type="match status" value="1"/>
</dbReference>